<name>B9XA02_PEDPL</name>
<comment type="caution">
    <text evidence="1">The sequence shown here is derived from an EMBL/GenBank/DDBJ whole genome shotgun (WGS) entry which is preliminary data.</text>
</comment>
<evidence type="ECO:0000313" key="1">
    <source>
        <dbReference type="EMBL" id="EEF63343.1"/>
    </source>
</evidence>
<dbReference type="STRING" id="320771.Cflav_PD5978"/>
<reference evidence="1 2" key="1">
    <citation type="journal article" date="2011" name="J. Bacteriol.">
        <title>Genome sequence of 'Pedosphaera parvula' Ellin514, an aerobic Verrucomicrobial isolate from pasture soil.</title>
        <authorList>
            <person name="Kant R."/>
            <person name="van Passel M.W."/>
            <person name="Sangwan P."/>
            <person name="Palva A."/>
            <person name="Lucas S."/>
            <person name="Copeland A."/>
            <person name="Lapidus A."/>
            <person name="Glavina Del Rio T."/>
            <person name="Dalin E."/>
            <person name="Tice H."/>
            <person name="Bruce D."/>
            <person name="Goodwin L."/>
            <person name="Pitluck S."/>
            <person name="Chertkov O."/>
            <person name="Larimer F.W."/>
            <person name="Land M.L."/>
            <person name="Hauser L."/>
            <person name="Brettin T.S."/>
            <person name="Detter J.C."/>
            <person name="Han S."/>
            <person name="de Vos W.M."/>
            <person name="Janssen P.H."/>
            <person name="Smidt H."/>
        </authorList>
    </citation>
    <scope>NUCLEOTIDE SEQUENCE [LARGE SCALE GENOMIC DNA]</scope>
    <source>
        <strain evidence="1 2">Ellin514</strain>
    </source>
</reference>
<organism evidence="1 2">
    <name type="scientific">Pedosphaera parvula (strain Ellin514)</name>
    <dbReference type="NCBI Taxonomy" id="320771"/>
    <lineage>
        <taxon>Bacteria</taxon>
        <taxon>Pseudomonadati</taxon>
        <taxon>Verrucomicrobiota</taxon>
        <taxon>Pedosphaerae</taxon>
        <taxon>Pedosphaerales</taxon>
        <taxon>Pedosphaeraceae</taxon>
        <taxon>Pedosphaera</taxon>
    </lineage>
</organism>
<keyword evidence="2" id="KW-1185">Reference proteome</keyword>
<proteinExistence type="predicted"/>
<accession>B9XA02</accession>
<evidence type="ECO:0000313" key="2">
    <source>
        <dbReference type="Proteomes" id="UP000003688"/>
    </source>
</evidence>
<dbReference type="AlphaFoldDB" id="B9XA02"/>
<gene>
    <name evidence="1" type="ORF">Cflav_PD5978</name>
</gene>
<dbReference type="Proteomes" id="UP000003688">
    <property type="component" value="Unassembled WGS sequence"/>
</dbReference>
<dbReference type="EMBL" id="ABOX02000001">
    <property type="protein sequence ID" value="EEF63343.1"/>
    <property type="molecule type" value="Genomic_DNA"/>
</dbReference>
<sequence length="72" mass="8137">MNLPIFSDTILRQIGNVLEGTATHREFSSLFSECRIVEQGGTPKWERITLALTVRQKQDGCGNNVMAFIQRL</sequence>
<dbReference type="RefSeq" id="WP_007412650.1">
    <property type="nucleotide sequence ID" value="NZ_ABOX02000001.1"/>
</dbReference>
<protein>
    <submittedName>
        <fullName evidence="1">Uncharacterized protein</fullName>
    </submittedName>
</protein>